<keyword evidence="10" id="KW-1185">Reference proteome</keyword>
<name>A0A1H0TPU9_9MICO</name>
<dbReference type="Proteomes" id="UP000199077">
    <property type="component" value="Chromosome I"/>
</dbReference>
<dbReference type="GO" id="GO:0005886">
    <property type="term" value="C:plasma membrane"/>
    <property type="evidence" value="ECO:0007669"/>
    <property type="project" value="UniProtKB-SubCell"/>
</dbReference>
<evidence type="ECO:0000256" key="1">
    <source>
        <dbReference type="ARBA" id="ARBA00004651"/>
    </source>
</evidence>
<evidence type="ECO:0000256" key="7">
    <source>
        <dbReference type="SAM" id="Phobius"/>
    </source>
</evidence>
<dbReference type="PANTHER" id="PTHR34582:SF2">
    <property type="entry name" value="UPF0702 TRANSMEMBRANE PROTEIN YDFR"/>
    <property type="match status" value="1"/>
</dbReference>
<evidence type="ECO:0000256" key="2">
    <source>
        <dbReference type="ARBA" id="ARBA00006448"/>
    </source>
</evidence>
<dbReference type="InterPro" id="IPR007353">
    <property type="entry name" value="DUF421"/>
</dbReference>
<feature type="transmembrane region" description="Helical" evidence="7">
    <location>
        <begin position="32"/>
        <end position="50"/>
    </location>
</feature>
<feature type="transmembrane region" description="Helical" evidence="7">
    <location>
        <begin position="83"/>
        <end position="100"/>
    </location>
</feature>
<keyword evidence="6 7" id="KW-0472">Membrane</keyword>
<dbReference type="STRING" id="443156.SAMN04489867_2916"/>
<dbReference type="InterPro" id="IPR023090">
    <property type="entry name" value="UPF0702_alpha/beta_dom_sf"/>
</dbReference>
<feature type="domain" description="YetF C-terminal" evidence="8">
    <location>
        <begin position="106"/>
        <end position="175"/>
    </location>
</feature>
<evidence type="ECO:0000313" key="10">
    <source>
        <dbReference type="Proteomes" id="UP000199077"/>
    </source>
</evidence>
<evidence type="ECO:0000256" key="5">
    <source>
        <dbReference type="ARBA" id="ARBA00022989"/>
    </source>
</evidence>
<dbReference type="PANTHER" id="PTHR34582">
    <property type="entry name" value="UPF0702 TRANSMEMBRANE PROTEIN YCAP"/>
    <property type="match status" value="1"/>
</dbReference>
<comment type="similarity">
    <text evidence="2">Belongs to the UPF0702 family.</text>
</comment>
<evidence type="ECO:0000256" key="6">
    <source>
        <dbReference type="ARBA" id="ARBA00023136"/>
    </source>
</evidence>
<evidence type="ECO:0000313" key="9">
    <source>
        <dbReference type="EMBL" id="SDP55851.1"/>
    </source>
</evidence>
<comment type="subcellular location">
    <subcellularLocation>
        <location evidence="1">Cell membrane</location>
        <topology evidence="1">Multi-pass membrane protein</topology>
    </subcellularLocation>
</comment>
<organism evidence="9 10">
    <name type="scientific">Pedococcus dokdonensis</name>
    <dbReference type="NCBI Taxonomy" id="443156"/>
    <lineage>
        <taxon>Bacteria</taxon>
        <taxon>Bacillati</taxon>
        <taxon>Actinomycetota</taxon>
        <taxon>Actinomycetes</taxon>
        <taxon>Micrococcales</taxon>
        <taxon>Intrasporangiaceae</taxon>
        <taxon>Pedococcus</taxon>
    </lineage>
</organism>
<protein>
    <recommendedName>
        <fullName evidence="8">YetF C-terminal domain-containing protein</fullName>
    </recommendedName>
</protein>
<gene>
    <name evidence="9" type="ORF">SAMN04489867_2916</name>
</gene>
<dbReference type="EMBL" id="LT629711">
    <property type="protein sequence ID" value="SDP55851.1"/>
    <property type="molecule type" value="Genomic_DNA"/>
</dbReference>
<proteinExistence type="inferred from homology"/>
<evidence type="ECO:0000256" key="4">
    <source>
        <dbReference type="ARBA" id="ARBA00022692"/>
    </source>
</evidence>
<keyword evidence="5 7" id="KW-1133">Transmembrane helix</keyword>
<keyword evidence="4 7" id="KW-0812">Transmembrane</keyword>
<keyword evidence="3" id="KW-1003">Cell membrane</keyword>
<dbReference type="Pfam" id="PF04239">
    <property type="entry name" value="DUF421"/>
    <property type="match status" value="1"/>
</dbReference>
<dbReference type="Gene3D" id="3.30.240.20">
    <property type="entry name" value="bsu07140 like domains"/>
    <property type="match status" value="1"/>
</dbReference>
<dbReference type="RefSeq" id="WP_091786938.1">
    <property type="nucleotide sequence ID" value="NZ_LT629711.1"/>
</dbReference>
<dbReference type="AlphaFoldDB" id="A0A1H0TPU9"/>
<evidence type="ECO:0000259" key="8">
    <source>
        <dbReference type="Pfam" id="PF04239"/>
    </source>
</evidence>
<evidence type="ECO:0000256" key="3">
    <source>
        <dbReference type="ARBA" id="ARBA00022475"/>
    </source>
</evidence>
<dbReference type="OrthoDB" id="9778331at2"/>
<sequence>MVQHVAAHLVGAAPQGVVDDLFHLPMPPAEKLIRTVAVYLGILIVIRVAGKRLMAQMNSQDLVVVLLLSNVVQNAIIGEDNSLIGGLIGAAVLVVVNAGLDHVALRNSRVAWLLDGRPTEVVKDGLLDHRALMHLGMTPEELDNAIRSQGADSVSEVQRVALEPGGSITVELKPEARDATIGDLRRAVDALTARLDAQGGATPR</sequence>
<reference evidence="10" key="1">
    <citation type="submission" date="2016-10" db="EMBL/GenBank/DDBJ databases">
        <authorList>
            <person name="Varghese N."/>
            <person name="Submissions S."/>
        </authorList>
    </citation>
    <scope>NUCLEOTIDE SEQUENCE [LARGE SCALE GENOMIC DNA]</scope>
    <source>
        <strain evidence="10">DSM 22329</strain>
    </source>
</reference>
<accession>A0A1H0TPU9</accession>